<evidence type="ECO:0000313" key="2">
    <source>
        <dbReference type="Proteomes" id="UP000655225"/>
    </source>
</evidence>
<protein>
    <submittedName>
        <fullName evidence="1">Uncharacterized protein</fullName>
    </submittedName>
</protein>
<dbReference type="AlphaFoldDB" id="A0A834YT23"/>
<comment type="caution">
    <text evidence="1">The sequence shown here is derived from an EMBL/GenBank/DDBJ whole genome shotgun (WGS) entry which is preliminary data.</text>
</comment>
<dbReference type="PANTHER" id="PTHR31170:SF17">
    <property type="match status" value="1"/>
</dbReference>
<gene>
    <name evidence="1" type="ORF">HHK36_023075</name>
</gene>
<dbReference type="OMA" id="MEEPHSN"/>
<name>A0A834YT23_TETSI</name>
<evidence type="ECO:0000313" key="1">
    <source>
        <dbReference type="EMBL" id="KAF8392726.1"/>
    </source>
</evidence>
<dbReference type="Pfam" id="PF03140">
    <property type="entry name" value="DUF247"/>
    <property type="match status" value="1"/>
</dbReference>
<dbReference type="EMBL" id="JABCRI010000016">
    <property type="protein sequence ID" value="KAF8392726.1"/>
    <property type="molecule type" value="Genomic_DNA"/>
</dbReference>
<accession>A0A834YT23</accession>
<dbReference type="PANTHER" id="PTHR31170">
    <property type="entry name" value="BNAC04G53230D PROTEIN"/>
    <property type="match status" value="1"/>
</dbReference>
<organism evidence="1 2">
    <name type="scientific">Tetracentron sinense</name>
    <name type="common">Spur-leaf</name>
    <dbReference type="NCBI Taxonomy" id="13715"/>
    <lineage>
        <taxon>Eukaryota</taxon>
        <taxon>Viridiplantae</taxon>
        <taxon>Streptophyta</taxon>
        <taxon>Embryophyta</taxon>
        <taxon>Tracheophyta</taxon>
        <taxon>Spermatophyta</taxon>
        <taxon>Magnoliopsida</taxon>
        <taxon>Trochodendrales</taxon>
        <taxon>Trochodendraceae</taxon>
        <taxon>Tetracentron</taxon>
    </lineage>
</organism>
<reference evidence="1 2" key="1">
    <citation type="submission" date="2020-04" db="EMBL/GenBank/DDBJ databases">
        <title>Plant Genome Project.</title>
        <authorList>
            <person name="Zhang R.-G."/>
        </authorList>
    </citation>
    <scope>NUCLEOTIDE SEQUENCE [LARGE SCALE GENOMIC DNA]</scope>
    <source>
        <strain evidence="1">YNK0</strain>
        <tissue evidence="1">Leaf</tissue>
    </source>
</reference>
<sequence length="442" mass="50422">MADGTHGASKQNKGGDYSSIEIGNLNKQLAASIIGKVDSVPPSTFKKTCCIYRVHEKFRKINKYAYTPDTVAIGPFHRGEERLKAMEEQKLRYVHGLLARITTMPEKKMEECVEAMRKLEEKARKCYSEPINLDGNEFLEMLLVDGLFIVELFRKSSGDVRTGRDDPIFNTAWGMASIVRDMILIENQLPMFVLERLFNLTTVPNEGGRSLNLLALLFLNSLMPRDEKVLQTCSNCEGKHLLDLIGNTFQALPRVMEEPHSNRKFMPHTLPRVMEEPHSNQTWKFMPCVTELRQAGVKFKRGSTTGSFLDIKFSNGVLEIPPVLIQDQTETLLRNLIASEQCYNRYATCITSYAFLMDSLINSADDVKYLCHHEIIINYLGEDEDVASLFNKLCNEVTLVNFYYAKIVVKYMDVPCHLIKWHDLCEWLIQAMTIDPKVSVDG</sequence>
<dbReference type="InterPro" id="IPR004158">
    <property type="entry name" value="DUF247_pln"/>
</dbReference>
<proteinExistence type="predicted"/>
<dbReference type="Proteomes" id="UP000655225">
    <property type="component" value="Unassembled WGS sequence"/>
</dbReference>
<keyword evidence="2" id="KW-1185">Reference proteome</keyword>